<keyword evidence="3" id="KW-0963">Cytoplasm</keyword>
<dbReference type="FunCoup" id="W5M5Z9">
    <property type="interactions" value="1289"/>
</dbReference>
<dbReference type="PANTHER" id="PTHR11414">
    <property type="entry name" value="CYSTATIN FAMILY MEMBER"/>
    <property type="match status" value="1"/>
</dbReference>
<dbReference type="EMBL" id="AHAT01003236">
    <property type="status" value="NOT_ANNOTATED_CDS"/>
    <property type="molecule type" value="Genomic_DNA"/>
</dbReference>
<comment type="subcellular location">
    <subcellularLocation>
        <location evidence="1">Cytoplasm</location>
    </subcellularLocation>
</comment>
<dbReference type="GO" id="GO:0071220">
    <property type="term" value="P:cellular response to bacterial lipoprotein"/>
    <property type="evidence" value="ECO:0007669"/>
    <property type="project" value="UniProtKB-ARBA"/>
</dbReference>
<dbReference type="Gene3D" id="3.10.450.10">
    <property type="match status" value="1"/>
</dbReference>
<evidence type="ECO:0000256" key="2">
    <source>
        <dbReference type="ARBA" id="ARBA00009403"/>
    </source>
</evidence>
<dbReference type="FunFam" id="3.10.450.10:FF:000001">
    <property type="entry name" value="Cystatin-A"/>
    <property type="match status" value="1"/>
</dbReference>
<dbReference type="HOGENOM" id="CLU_150234_2_1_1"/>
<evidence type="ECO:0000313" key="9">
    <source>
        <dbReference type="Ensembl" id="ENSLOCP00000003807.1"/>
    </source>
</evidence>
<dbReference type="Ensembl" id="ENSLOCT00000003814.1">
    <property type="protein sequence ID" value="ENSLOCP00000003807.1"/>
    <property type="gene ID" value="ENSLOCG00000003223.1"/>
</dbReference>
<dbReference type="InterPro" id="IPR000010">
    <property type="entry name" value="Cystatin_dom"/>
</dbReference>
<dbReference type="GO" id="GO:0004869">
    <property type="term" value="F:cysteine-type endopeptidase inhibitor activity"/>
    <property type="evidence" value="ECO:0000318"/>
    <property type="project" value="GO_Central"/>
</dbReference>
<evidence type="ECO:0000256" key="5">
    <source>
        <dbReference type="ARBA" id="ARBA00022704"/>
    </source>
</evidence>
<accession>W5M5Z9</accession>
<dbReference type="InterPro" id="IPR001713">
    <property type="entry name" value="Prot_inh_stefin"/>
</dbReference>
<dbReference type="SMART" id="SM00043">
    <property type="entry name" value="CY"/>
    <property type="match status" value="1"/>
</dbReference>
<dbReference type="PROSITE" id="PS00287">
    <property type="entry name" value="CYSTATIN"/>
    <property type="match status" value="1"/>
</dbReference>
<evidence type="ECO:0000256" key="7">
    <source>
        <dbReference type="ARBA" id="ARBA00041437"/>
    </source>
</evidence>
<dbReference type="InterPro" id="IPR046350">
    <property type="entry name" value="Cystatin_sf"/>
</dbReference>
<dbReference type="GeneTree" id="ENSGT00940000154826"/>
<dbReference type="GO" id="GO:0005829">
    <property type="term" value="C:cytosol"/>
    <property type="evidence" value="ECO:0000318"/>
    <property type="project" value="GO_Central"/>
</dbReference>
<dbReference type="AlphaFoldDB" id="W5M5Z9"/>
<dbReference type="STRING" id="7918.ENSLOCP00000003807"/>
<dbReference type="InParanoid" id="W5M5Z9"/>
<evidence type="ECO:0000259" key="8">
    <source>
        <dbReference type="SMART" id="SM00043"/>
    </source>
</evidence>
<dbReference type="Proteomes" id="UP000018468">
    <property type="component" value="Linkage group LG3"/>
</dbReference>
<organism evidence="9 10">
    <name type="scientific">Lepisosteus oculatus</name>
    <name type="common">Spotted gar</name>
    <dbReference type="NCBI Taxonomy" id="7918"/>
    <lineage>
        <taxon>Eukaryota</taxon>
        <taxon>Metazoa</taxon>
        <taxon>Chordata</taxon>
        <taxon>Craniata</taxon>
        <taxon>Vertebrata</taxon>
        <taxon>Euteleostomi</taxon>
        <taxon>Actinopterygii</taxon>
        <taxon>Neopterygii</taxon>
        <taxon>Holostei</taxon>
        <taxon>Semionotiformes</taxon>
        <taxon>Lepisosteidae</taxon>
        <taxon>Lepisosteus</taxon>
    </lineage>
</organism>
<dbReference type="OMA" id="LPHENQP"/>
<proteinExistence type="inferred from homology"/>
<evidence type="ECO:0000256" key="1">
    <source>
        <dbReference type="ARBA" id="ARBA00004496"/>
    </source>
</evidence>
<dbReference type="PRINTS" id="PR00295">
    <property type="entry name" value="STEFINA"/>
</dbReference>
<dbReference type="InterPro" id="IPR018073">
    <property type="entry name" value="Prot_inh_cystat_CS"/>
</dbReference>
<keyword evidence="10" id="KW-1185">Reference proteome</keyword>
<dbReference type="Pfam" id="PF00031">
    <property type="entry name" value="Cystatin"/>
    <property type="match status" value="1"/>
</dbReference>
<sequence>VKMPMLCGGTSEAKPATAEVQAICDEVKPQVEEKAGKKFQVFTAKEFKSQVVAGTNYFVKVHVGGEDYLHIRVYETLPHAGSKLSLHSIQTSKAQHDEILYF</sequence>
<dbReference type="eggNOG" id="ENOG502SF2X">
    <property type="taxonomic scope" value="Eukaryota"/>
</dbReference>
<dbReference type="SUPFAM" id="SSF54403">
    <property type="entry name" value="Cystatin/monellin"/>
    <property type="match status" value="1"/>
</dbReference>
<reference evidence="10" key="1">
    <citation type="submission" date="2011-12" db="EMBL/GenBank/DDBJ databases">
        <title>The Draft Genome of Lepisosteus oculatus.</title>
        <authorList>
            <consortium name="The Broad Institute Genome Assembly &amp; Analysis Group"/>
            <consortium name="Computational R&amp;D Group"/>
            <consortium name="and Sequencing Platform"/>
            <person name="Di Palma F."/>
            <person name="Alfoldi J."/>
            <person name="Johnson J."/>
            <person name="Berlin A."/>
            <person name="Gnerre S."/>
            <person name="Jaffe D."/>
            <person name="MacCallum I."/>
            <person name="Young S."/>
            <person name="Walker B.J."/>
            <person name="Lander E.S."/>
            <person name="Lindblad-Toh K."/>
        </authorList>
    </citation>
    <scope>NUCLEOTIDE SEQUENCE [LARGE SCALE GENOMIC DNA]</scope>
</reference>
<evidence type="ECO:0000256" key="3">
    <source>
        <dbReference type="ARBA" id="ARBA00022490"/>
    </source>
</evidence>
<reference evidence="9" key="3">
    <citation type="submission" date="2025-09" db="UniProtKB">
        <authorList>
            <consortium name="Ensembl"/>
        </authorList>
    </citation>
    <scope>IDENTIFICATION</scope>
</reference>
<reference evidence="9" key="2">
    <citation type="submission" date="2025-08" db="UniProtKB">
        <authorList>
            <consortium name="Ensembl"/>
        </authorList>
    </citation>
    <scope>IDENTIFICATION</scope>
</reference>
<protein>
    <recommendedName>
        <fullName evidence="6">Cystatin-B</fullName>
    </recommendedName>
    <alternativeName>
        <fullName evidence="7">Stefin-B</fullName>
    </alternativeName>
</protein>
<dbReference type="Bgee" id="ENSLOCG00000003223">
    <property type="expression patterns" value="Expressed in embryo and 13 other cell types or tissues"/>
</dbReference>
<keyword evidence="5" id="KW-0789">Thiol protease inhibitor</keyword>
<name>W5M5Z9_LEPOC</name>
<evidence type="ECO:0000313" key="10">
    <source>
        <dbReference type="Proteomes" id="UP000018468"/>
    </source>
</evidence>
<dbReference type="PANTHER" id="PTHR11414:SF21">
    <property type="entry name" value="CYSTATIN 14A, TANDEM DUPLICATE 1-RELATED"/>
    <property type="match status" value="1"/>
</dbReference>
<evidence type="ECO:0000256" key="4">
    <source>
        <dbReference type="ARBA" id="ARBA00022690"/>
    </source>
</evidence>
<dbReference type="CDD" id="cd00042">
    <property type="entry name" value="CY"/>
    <property type="match status" value="1"/>
</dbReference>
<keyword evidence="4" id="KW-0646">Protease inhibitor</keyword>
<comment type="similarity">
    <text evidence="2">Belongs to the cystatin family.</text>
</comment>
<evidence type="ECO:0000256" key="6">
    <source>
        <dbReference type="ARBA" id="ARBA00040677"/>
    </source>
</evidence>
<feature type="domain" description="Cystatin" evidence="8">
    <location>
        <begin position="5"/>
        <end position="102"/>
    </location>
</feature>